<dbReference type="VEuPathDB" id="FungiDB:MAPG_11196"/>
<name>A0A0C4EEM2_MAGP6</name>
<dbReference type="Proteomes" id="UP000011715">
    <property type="component" value="Unassembled WGS sequence"/>
</dbReference>
<protein>
    <submittedName>
        <fullName evidence="2 3">Uncharacterized protein</fullName>
    </submittedName>
</protein>
<evidence type="ECO:0000313" key="2">
    <source>
        <dbReference type="EMBL" id="KLU92250.1"/>
    </source>
</evidence>
<sequence length="123" mass="13619">MLPTVPDYWEEDEDEDEAEEGEEDGNGDDGDGDGSEVEEDPAADLTNLLPLSIRLMYWEGLTLPSPLGLGAFGKSCKTRYPSLEVIFLDYPAEWLRVALPGRCYKASVREAMAGTGVEVRFRD</sequence>
<evidence type="ECO:0000256" key="1">
    <source>
        <dbReference type="SAM" id="MobiDB-lite"/>
    </source>
</evidence>
<reference evidence="4" key="1">
    <citation type="submission" date="2010-05" db="EMBL/GenBank/DDBJ databases">
        <title>The genome sequence of Magnaporthe poae strain ATCC 64411.</title>
        <authorList>
            <person name="Ma L.-J."/>
            <person name="Dead R."/>
            <person name="Young S."/>
            <person name="Zeng Q."/>
            <person name="Koehrsen M."/>
            <person name="Alvarado L."/>
            <person name="Berlin A."/>
            <person name="Chapman S.B."/>
            <person name="Chen Z."/>
            <person name="Freedman E."/>
            <person name="Gellesch M."/>
            <person name="Goldberg J."/>
            <person name="Griggs A."/>
            <person name="Gujja S."/>
            <person name="Heilman E.R."/>
            <person name="Heiman D."/>
            <person name="Hepburn T."/>
            <person name="Howarth C."/>
            <person name="Jen D."/>
            <person name="Larson L."/>
            <person name="Mehta T."/>
            <person name="Neiman D."/>
            <person name="Pearson M."/>
            <person name="Roberts A."/>
            <person name="Saif S."/>
            <person name="Shea T."/>
            <person name="Shenoy N."/>
            <person name="Sisk P."/>
            <person name="Stolte C."/>
            <person name="Sykes S."/>
            <person name="Walk T."/>
            <person name="White J."/>
            <person name="Yandava C."/>
            <person name="Haas B."/>
            <person name="Nusbaum C."/>
            <person name="Birren B."/>
        </authorList>
    </citation>
    <scope>NUCLEOTIDE SEQUENCE [LARGE SCALE GENOMIC DNA]</scope>
    <source>
        <strain evidence="4">ATCC 64411 / 73-15</strain>
    </source>
</reference>
<reference evidence="2" key="3">
    <citation type="submission" date="2011-03" db="EMBL/GenBank/DDBJ databases">
        <title>Annotation of Magnaporthe poae ATCC 64411.</title>
        <authorList>
            <person name="Ma L.-J."/>
            <person name="Dead R."/>
            <person name="Young S.K."/>
            <person name="Zeng Q."/>
            <person name="Gargeya S."/>
            <person name="Fitzgerald M."/>
            <person name="Haas B."/>
            <person name="Abouelleil A."/>
            <person name="Alvarado L."/>
            <person name="Arachchi H.M."/>
            <person name="Berlin A."/>
            <person name="Brown A."/>
            <person name="Chapman S.B."/>
            <person name="Chen Z."/>
            <person name="Dunbar C."/>
            <person name="Freedman E."/>
            <person name="Gearin G."/>
            <person name="Gellesch M."/>
            <person name="Goldberg J."/>
            <person name="Griggs A."/>
            <person name="Gujja S."/>
            <person name="Heiman D."/>
            <person name="Howarth C."/>
            <person name="Larson L."/>
            <person name="Lui A."/>
            <person name="MacDonald P.J.P."/>
            <person name="Mehta T."/>
            <person name="Montmayeur A."/>
            <person name="Murphy C."/>
            <person name="Neiman D."/>
            <person name="Pearson M."/>
            <person name="Priest M."/>
            <person name="Roberts A."/>
            <person name="Saif S."/>
            <person name="Shea T."/>
            <person name="Shenoy N."/>
            <person name="Sisk P."/>
            <person name="Stolte C."/>
            <person name="Sykes S."/>
            <person name="Yandava C."/>
            <person name="Wortman J."/>
            <person name="Nusbaum C."/>
            <person name="Birren B."/>
        </authorList>
    </citation>
    <scope>NUCLEOTIDE SEQUENCE</scope>
    <source>
        <strain evidence="2">ATCC 64411</strain>
    </source>
</reference>
<reference evidence="3" key="4">
    <citation type="journal article" date="2015" name="G3 (Bethesda)">
        <title>Genome sequences of three phytopathogenic species of the Magnaporthaceae family of fungi.</title>
        <authorList>
            <person name="Okagaki L.H."/>
            <person name="Nunes C.C."/>
            <person name="Sailsbery J."/>
            <person name="Clay B."/>
            <person name="Brown D."/>
            <person name="John T."/>
            <person name="Oh Y."/>
            <person name="Young N."/>
            <person name="Fitzgerald M."/>
            <person name="Haas B.J."/>
            <person name="Zeng Q."/>
            <person name="Young S."/>
            <person name="Adiconis X."/>
            <person name="Fan L."/>
            <person name="Levin J.Z."/>
            <person name="Mitchell T.K."/>
            <person name="Okubara P.A."/>
            <person name="Farman M.L."/>
            <person name="Kohn L.M."/>
            <person name="Birren B."/>
            <person name="Ma L.-J."/>
            <person name="Dean R.A."/>
        </authorList>
    </citation>
    <scope>NUCLEOTIDE SEQUENCE</scope>
    <source>
        <strain evidence="3">ATCC 64411 / 73-15</strain>
    </source>
</reference>
<organism evidence="3 4">
    <name type="scientific">Magnaporthiopsis poae (strain ATCC 64411 / 73-15)</name>
    <name type="common">Kentucky bluegrass fungus</name>
    <name type="synonym">Magnaporthe poae</name>
    <dbReference type="NCBI Taxonomy" id="644358"/>
    <lineage>
        <taxon>Eukaryota</taxon>
        <taxon>Fungi</taxon>
        <taxon>Dikarya</taxon>
        <taxon>Ascomycota</taxon>
        <taxon>Pezizomycotina</taxon>
        <taxon>Sordariomycetes</taxon>
        <taxon>Sordariomycetidae</taxon>
        <taxon>Magnaporthales</taxon>
        <taxon>Magnaporthaceae</taxon>
        <taxon>Magnaporthiopsis</taxon>
    </lineage>
</organism>
<reference evidence="3" key="5">
    <citation type="submission" date="2015-06" db="UniProtKB">
        <authorList>
            <consortium name="EnsemblFungi"/>
        </authorList>
    </citation>
    <scope>IDENTIFICATION</scope>
    <source>
        <strain evidence="3">ATCC 64411</strain>
    </source>
</reference>
<evidence type="ECO:0000313" key="3">
    <source>
        <dbReference type="EnsemblFungi" id="MAPG_11196T0"/>
    </source>
</evidence>
<gene>
    <name evidence="2" type="ORF">MAPG_11196</name>
</gene>
<keyword evidence="4" id="KW-1185">Reference proteome</keyword>
<dbReference type="EMBL" id="ADBL01002754">
    <property type="status" value="NOT_ANNOTATED_CDS"/>
    <property type="molecule type" value="Genomic_DNA"/>
</dbReference>
<dbReference type="EnsemblFungi" id="MAPG_11196T0">
    <property type="protein sequence ID" value="MAPG_11196T0"/>
    <property type="gene ID" value="MAPG_11196"/>
</dbReference>
<dbReference type="EMBL" id="GL876979">
    <property type="protein sequence ID" value="KLU92250.1"/>
    <property type="molecule type" value="Genomic_DNA"/>
</dbReference>
<feature type="region of interest" description="Disordered" evidence="1">
    <location>
        <begin position="1"/>
        <end position="43"/>
    </location>
</feature>
<reference evidence="2" key="2">
    <citation type="submission" date="2010-05" db="EMBL/GenBank/DDBJ databases">
        <title>The Genome Sequence of Magnaporthe poae strain ATCC 64411.</title>
        <authorList>
            <consortium name="The Broad Institute Genome Sequencing Platform"/>
            <consortium name="Broad Institute Genome Sequencing Center for Infectious Disease"/>
            <person name="Ma L.-J."/>
            <person name="Dead R."/>
            <person name="Young S."/>
            <person name="Zeng Q."/>
            <person name="Koehrsen M."/>
            <person name="Alvarado L."/>
            <person name="Berlin A."/>
            <person name="Chapman S.B."/>
            <person name="Chen Z."/>
            <person name="Freedman E."/>
            <person name="Gellesch M."/>
            <person name="Goldberg J."/>
            <person name="Griggs A."/>
            <person name="Gujja S."/>
            <person name="Heilman E.R."/>
            <person name="Heiman D."/>
            <person name="Hepburn T."/>
            <person name="Howarth C."/>
            <person name="Jen D."/>
            <person name="Larson L."/>
            <person name="Mehta T."/>
            <person name="Neiman D."/>
            <person name="Pearson M."/>
            <person name="Roberts A."/>
            <person name="Saif S."/>
            <person name="Shea T."/>
            <person name="Shenoy N."/>
            <person name="Sisk P."/>
            <person name="Stolte C."/>
            <person name="Sykes S."/>
            <person name="Walk T."/>
            <person name="White J."/>
            <person name="Yandava C."/>
            <person name="Haas B."/>
            <person name="Nusbaum C."/>
            <person name="Birren B."/>
        </authorList>
    </citation>
    <scope>NUCLEOTIDE SEQUENCE</scope>
    <source>
        <strain evidence="2">ATCC 64411</strain>
    </source>
</reference>
<accession>A0A0C4EEM2</accession>
<feature type="compositionally biased region" description="Acidic residues" evidence="1">
    <location>
        <begin position="8"/>
        <end position="42"/>
    </location>
</feature>
<proteinExistence type="predicted"/>
<dbReference type="AlphaFoldDB" id="A0A0C4EEM2"/>
<evidence type="ECO:0000313" key="4">
    <source>
        <dbReference type="Proteomes" id="UP000011715"/>
    </source>
</evidence>